<protein>
    <recommendedName>
        <fullName evidence="4">DUF2996 domain-containing protein</fullName>
    </recommendedName>
</protein>
<evidence type="ECO:0008006" key="4">
    <source>
        <dbReference type="Google" id="ProtNLM"/>
    </source>
</evidence>
<proteinExistence type="predicted"/>
<accession>A0A0G2J434</accession>
<dbReference type="InterPro" id="IPR021374">
    <property type="entry name" value="DUF2996"/>
</dbReference>
<evidence type="ECO:0000313" key="3">
    <source>
        <dbReference type="Proteomes" id="UP000035067"/>
    </source>
</evidence>
<feature type="region of interest" description="Disordered" evidence="1">
    <location>
        <begin position="1"/>
        <end position="41"/>
    </location>
</feature>
<evidence type="ECO:0000313" key="2">
    <source>
        <dbReference type="EMBL" id="KKZ10614.1"/>
    </source>
</evidence>
<dbReference type="Pfam" id="PF11210">
    <property type="entry name" value="DUF2996"/>
    <property type="match status" value="1"/>
</dbReference>
<name>A0A0G2J434_9SYNE</name>
<evidence type="ECO:0000256" key="1">
    <source>
        <dbReference type="SAM" id="MobiDB-lite"/>
    </source>
</evidence>
<dbReference type="AlphaFoldDB" id="A0A0G2J434"/>
<dbReference type="EMBL" id="JXQG01000082">
    <property type="protein sequence ID" value="KKZ10614.1"/>
    <property type="molecule type" value="Genomic_DNA"/>
</dbReference>
<dbReference type="PATRIC" id="fig|1604020.3.peg.2257"/>
<dbReference type="PANTHER" id="PTHR36341">
    <property type="entry name" value="DUF2996 FAMILY PROTEIN"/>
    <property type="match status" value="1"/>
</dbReference>
<dbReference type="Proteomes" id="UP000035067">
    <property type="component" value="Unassembled WGS sequence"/>
</dbReference>
<feature type="compositionally biased region" description="Low complexity" evidence="1">
    <location>
        <begin position="16"/>
        <end position="29"/>
    </location>
</feature>
<organism evidence="2 3">
    <name type="scientific">Candidatus Synechococcus spongiarum SP3</name>
    <dbReference type="NCBI Taxonomy" id="1604020"/>
    <lineage>
        <taxon>Bacteria</taxon>
        <taxon>Bacillati</taxon>
        <taxon>Cyanobacteriota</taxon>
        <taxon>Cyanophyceae</taxon>
        <taxon>Synechococcales</taxon>
        <taxon>Synechococcaceae</taxon>
        <taxon>Synechococcus</taxon>
    </lineage>
</organism>
<gene>
    <name evidence="2" type="ORF">TE42_09725</name>
</gene>
<sequence length="154" mass="16559">MTRDATASPAPREVATAKANAAAKPGGKPAAKKKPQPEDQPFAEFVPKLLIPAMAQACATHGGPAPTLHFQEGPMPVVGGPCWQIQGELPGPRRFWLCFEKPDINSRKTFALAESGQKASLLEPFLIDEKRMSLALLAARLAQRLNGQKWLGPN</sequence>
<dbReference type="PANTHER" id="PTHR36341:SF3">
    <property type="entry name" value="DUF2996 FAMILY PROTEIN"/>
    <property type="match status" value="1"/>
</dbReference>
<reference evidence="2 3" key="1">
    <citation type="submission" date="2015-01" db="EMBL/GenBank/DDBJ databases">
        <title>Lifestyle Evolution in Cyanobacterial Symbionts of Sponges.</title>
        <authorList>
            <person name="Burgsdorf I."/>
            <person name="Slaby B.M."/>
            <person name="Handley K.M."/>
            <person name="Haber M."/>
            <person name="Blom J."/>
            <person name="Marshall C.W."/>
            <person name="Gilbert J.A."/>
            <person name="Hentschel U."/>
            <person name="Steindler L."/>
        </authorList>
    </citation>
    <scope>NUCLEOTIDE SEQUENCE [LARGE SCALE GENOMIC DNA]</scope>
    <source>
        <strain evidence="2">SP3</strain>
    </source>
</reference>
<comment type="caution">
    <text evidence="2">The sequence shown here is derived from an EMBL/GenBank/DDBJ whole genome shotgun (WGS) entry which is preliminary data.</text>
</comment>